<dbReference type="PANTHER" id="PTHR33096">
    <property type="entry name" value="CXC2 DOMAIN-CONTAINING PROTEIN"/>
    <property type="match status" value="1"/>
</dbReference>
<gene>
    <name evidence="1" type="ORF">F5890DRAFT_1422009</name>
</gene>
<dbReference type="EMBL" id="MU802570">
    <property type="protein sequence ID" value="KAJ3978972.1"/>
    <property type="molecule type" value="Genomic_DNA"/>
</dbReference>
<evidence type="ECO:0000313" key="2">
    <source>
        <dbReference type="Proteomes" id="UP001163850"/>
    </source>
</evidence>
<organism evidence="1 2">
    <name type="scientific">Lentinula detonsa</name>
    <dbReference type="NCBI Taxonomy" id="2804962"/>
    <lineage>
        <taxon>Eukaryota</taxon>
        <taxon>Fungi</taxon>
        <taxon>Dikarya</taxon>
        <taxon>Basidiomycota</taxon>
        <taxon>Agaricomycotina</taxon>
        <taxon>Agaricomycetes</taxon>
        <taxon>Agaricomycetidae</taxon>
        <taxon>Agaricales</taxon>
        <taxon>Marasmiineae</taxon>
        <taxon>Omphalotaceae</taxon>
        <taxon>Lentinula</taxon>
    </lineage>
</organism>
<dbReference type="Proteomes" id="UP001163850">
    <property type="component" value="Unassembled WGS sequence"/>
</dbReference>
<dbReference type="InterPro" id="IPR040521">
    <property type="entry name" value="KDZ"/>
</dbReference>
<dbReference type="AlphaFoldDB" id="A0AA38UPE2"/>
<feature type="non-terminal residue" evidence="1">
    <location>
        <position position="1"/>
    </location>
</feature>
<proteinExistence type="predicted"/>
<protein>
    <submittedName>
        <fullName evidence="1">Uncharacterized protein</fullName>
    </submittedName>
</protein>
<accession>A0AA38UPE2</accession>
<reference evidence="1" key="1">
    <citation type="submission" date="2022-08" db="EMBL/GenBank/DDBJ databases">
        <authorList>
            <consortium name="DOE Joint Genome Institute"/>
            <person name="Min B."/>
            <person name="Riley R."/>
            <person name="Sierra-Patev S."/>
            <person name="Naranjo-Ortiz M."/>
            <person name="Looney B."/>
            <person name="Konkel Z."/>
            <person name="Slot J.C."/>
            <person name="Sakamoto Y."/>
            <person name="Steenwyk J.L."/>
            <person name="Rokas A."/>
            <person name="Carro J."/>
            <person name="Camarero S."/>
            <person name="Ferreira P."/>
            <person name="Molpeceres G."/>
            <person name="Ruiz-Duenas F.J."/>
            <person name="Serrano A."/>
            <person name="Henrissat B."/>
            <person name="Drula E."/>
            <person name="Hughes K.W."/>
            <person name="Mata J.L."/>
            <person name="Ishikawa N.K."/>
            <person name="Vargas-Isla R."/>
            <person name="Ushijima S."/>
            <person name="Smith C.A."/>
            <person name="Ahrendt S."/>
            <person name="Andreopoulos W."/>
            <person name="He G."/>
            <person name="Labutti K."/>
            <person name="Lipzen A."/>
            <person name="Ng V."/>
            <person name="Sandor L."/>
            <person name="Barry K."/>
            <person name="Martinez A.T."/>
            <person name="Xiao Y."/>
            <person name="Gibbons J.G."/>
            <person name="Terashima K."/>
            <person name="Hibbett D.S."/>
            <person name="Grigoriev I.V."/>
        </authorList>
    </citation>
    <scope>NUCLEOTIDE SEQUENCE</scope>
    <source>
        <strain evidence="1">TFB7829</strain>
    </source>
</reference>
<sequence length="94" mass="10854">IPCAVEHNCVNWGFLNEYLPCINFVISIFHTFSHGWACQCVYHPWKCIGFGLSDGEGCKRFWHSNSKLLAYSRVCGLSYVYLKSLQNTNCHLYI</sequence>
<name>A0AA38UPE2_9AGAR</name>
<evidence type="ECO:0000313" key="1">
    <source>
        <dbReference type="EMBL" id="KAJ3978972.1"/>
    </source>
</evidence>
<comment type="caution">
    <text evidence="1">The sequence shown here is derived from an EMBL/GenBank/DDBJ whole genome shotgun (WGS) entry which is preliminary data.</text>
</comment>
<dbReference type="Pfam" id="PF18758">
    <property type="entry name" value="KDZ"/>
    <property type="match status" value="1"/>
</dbReference>
<dbReference type="PANTHER" id="PTHR33096:SF1">
    <property type="entry name" value="CXC1-LIKE CYSTEINE CLUSTER ASSOCIATED WITH KDZ TRANSPOSASES DOMAIN-CONTAINING PROTEIN"/>
    <property type="match status" value="1"/>
</dbReference>